<sequence length="287" mass="32855">EKSTSLRSQRAIHRVEASCSHAEMGSQNHRPQFVLLLPPEFLQKLPIPRPIAELLTKERSATATLFSPLGKFWHVTLVRDGDNRLYFDNGWREFSQAHELVAGDFVLFRYEGNMVFKAKVFNTSGCCKLRGKIVHGVSKRSSGETKDENRDDIRSYDQHGTEEPRTPPGFSAKKKSVENENSAPCPPHFEKIMRSCNVSGNVRRRLFLSVPKSFHSSFGLLRREIVLKDPKKRSWPVTLWNGKSESRIHRGWREFAVGNNLEEGDKCIFQLISSGEMRVLIRKRCCA</sequence>
<comment type="caution">
    <text evidence="9">The sequence shown here is derived from an EMBL/GenBank/DDBJ whole genome shotgun (WGS) entry which is preliminary data.</text>
</comment>
<evidence type="ECO:0000259" key="8">
    <source>
        <dbReference type="PROSITE" id="PS50863"/>
    </source>
</evidence>
<dbReference type="Gene3D" id="2.40.330.10">
    <property type="entry name" value="DNA-binding pseudobarrel domain"/>
    <property type="match status" value="2"/>
</dbReference>
<dbReference type="Pfam" id="PF02362">
    <property type="entry name" value="B3"/>
    <property type="match status" value="2"/>
</dbReference>
<evidence type="ECO:0000256" key="5">
    <source>
        <dbReference type="ARBA" id="ARBA00023163"/>
    </source>
</evidence>
<evidence type="ECO:0000256" key="7">
    <source>
        <dbReference type="SAM" id="MobiDB-lite"/>
    </source>
</evidence>
<feature type="non-terminal residue" evidence="9">
    <location>
        <position position="1"/>
    </location>
</feature>
<comment type="subcellular location">
    <subcellularLocation>
        <location evidence="1">Nucleus</location>
    </subcellularLocation>
</comment>
<keyword evidence="2" id="KW-0677">Repeat</keyword>
<dbReference type="InterPro" id="IPR015300">
    <property type="entry name" value="DNA-bd_pseudobarrel_sf"/>
</dbReference>
<evidence type="ECO:0000256" key="2">
    <source>
        <dbReference type="ARBA" id="ARBA00022737"/>
    </source>
</evidence>
<organism evidence="9 10">
    <name type="scientific">Ananas comosus</name>
    <name type="common">Pineapple</name>
    <name type="synonym">Ananas ananas</name>
    <dbReference type="NCBI Taxonomy" id="4615"/>
    <lineage>
        <taxon>Eukaryota</taxon>
        <taxon>Viridiplantae</taxon>
        <taxon>Streptophyta</taxon>
        <taxon>Embryophyta</taxon>
        <taxon>Tracheophyta</taxon>
        <taxon>Spermatophyta</taxon>
        <taxon>Magnoliopsida</taxon>
        <taxon>Liliopsida</taxon>
        <taxon>Poales</taxon>
        <taxon>Bromeliaceae</taxon>
        <taxon>Bromelioideae</taxon>
        <taxon>Ananas</taxon>
    </lineage>
</organism>
<dbReference type="GO" id="GO:0003677">
    <property type="term" value="F:DNA binding"/>
    <property type="evidence" value="ECO:0007669"/>
    <property type="project" value="UniProtKB-KW"/>
</dbReference>
<dbReference type="AlphaFoldDB" id="A0A199UY30"/>
<dbReference type="PANTHER" id="PTHR31674">
    <property type="entry name" value="B3 DOMAIN-CONTAINING PROTEIN REM-LIKE 3-RELATED"/>
    <property type="match status" value="1"/>
</dbReference>
<evidence type="ECO:0000256" key="3">
    <source>
        <dbReference type="ARBA" id="ARBA00023015"/>
    </source>
</evidence>
<keyword evidence="4" id="KW-0238">DNA-binding</keyword>
<dbReference type="InterPro" id="IPR039218">
    <property type="entry name" value="REM_fam"/>
</dbReference>
<gene>
    <name evidence="9" type="ORF">ACMD2_17839</name>
</gene>
<evidence type="ECO:0000313" key="9">
    <source>
        <dbReference type="EMBL" id="OAY69717.1"/>
    </source>
</evidence>
<evidence type="ECO:0000256" key="6">
    <source>
        <dbReference type="ARBA" id="ARBA00023242"/>
    </source>
</evidence>
<feature type="domain" description="TF-B3" evidence="8">
    <location>
        <begin position="30"/>
        <end position="124"/>
    </location>
</feature>
<reference evidence="9 10" key="1">
    <citation type="journal article" date="2016" name="DNA Res.">
        <title>The draft genome of MD-2 pineapple using hybrid error correction of long reads.</title>
        <authorList>
            <person name="Redwan R.M."/>
            <person name="Saidin A."/>
            <person name="Kumar S.V."/>
        </authorList>
    </citation>
    <scope>NUCLEOTIDE SEQUENCE [LARGE SCALE GENOMIC DNA]</scope>
    <source>
        <strain evidence="10">cv. MD2</strain>
        <tissue evidence="9">Leaf</tissue>
    </source>
</reference>
<dbReference type="SMART" id="SM01019">
    <property type="entry name" value="B3"/>
    <property type="match status" value="2"/>
</dbReference>
<dbReference type="STRING" id="4615.A0A199UY30"/>
<dbReference type="Proteomes" id="UP000092600">
    <property type="component" value="Unassembled WGS sequence"/>
</dbReference>
<dbReference type="PANTHER" id="PTHR31674:SF62">
    <property type="entry name" value="B3 DOMAIN-CONTAINING PROTEIN REM14-RELATED"/>
    <property type="match status" value="1"/>
</dbReference>
<keyword evidence="5" id="KW-0804">Transcription</keyword>
<name>A0A199UY30_ANACO</name>
<accession>A0A199UY30</accession>
<feature type="region of interest" description="Disordered" evidence="7">
    <location>
        <begin position="138"/>
        <end position="184"/>
    </location>
</feature>
<feature type="compositionally biased region" description="Basic and acidic residues" evidence="7">
    <location>
        <begin position="141"/>
        <end position="165"/>
    </location>
</feature>
<evidence type="ECO:0000256" key="4">
    <source>
        <dbReference type="ARBA" id="ARBA00023125"/>
    </source>
</evidence>
<proteinExistence type="predicted"/>
<feature type="domain" description="TF-B3" evidence="8">
    <location>
        <begin position="193"/>
        <end position="285"/>
    </location>
</feature>
<dbReference type="EMBL" id="LSRQ01004276">
    <property type="protein sequence ID" value="OAY69717.1"/>
    <property type="molecule type" value="Genomic_DNA"/>
</dbReference>
<keyword evidence="3" id="KW-0805">Transcription regulation</keyword>
<evidence type="ECO:0000256" key="1">
    <source>
        <dbReference type="ARBA" id="ARBA00004123"/>
    </source>
</evidence>
<protein>
    <submittedName>
        <fullName evidence="9">Putative B3 domain-containing protein</fullName>
    </submittedName>
</protein>
<dbReference type="CDD" id="cd10017">
    <property type="entry name" value="B3_DNA"/>
    <property type="match status" value="2"/>
</dbReference>
<keyword evidence="6" id="KW-0539">Nucleus</keyword>
<dbReference type="SUPFAM" id="SSF101936">
    <property type="entry name" value="DNA-binding pseudobarrel domain"/>
    <property type="match status" value="2"/>
</dbReference>
<dbReference type="PROSITE" id="PS50863">
    <property type="entry name" value="B3"/>
    <property type="match status" value="2"/>
</dbReference>
<dbReference type="InterPro" id="IPR003340">
    <property type="entry name" value="B3_DNA-bd"/>
</dbReference>
<evidence type="ECO:0000313" key="10">
    <source>
        <dbReference type="Proteomes" id="UP000092600"/>
    </source>
</evidence>
<dbReference type="GO" id="GO:0005634">
    <property type="term" value="C:nucleus"/>
    <property type="evidence" value="ECO:0007669"/>
    <property type="project" value="UniProtKB-SubCell"/>
</dbReference>